<feature type="compositionally biased region" description="Polar residues" evidence="1">
    <location>
        <begin position="677"/>
        <end position="691"/>
    </location>
</feature>
<reference evidence="2 3" key="1">
    <citation type="submission" date="2014-09" db="EMBL/GenBank/DDBJ databases">
        <authorList>
            <person name="Magalhaes I.L.F."/>
            <person name="Oliveira U."/>
            <person name="Santos F.R."/>
            <person name="Vidigal T.H.D.A."/>
            <person name="Brescovit A.D."/>
            <person name="Santos A.J."/>
        </authorList>
    </citation>
    <scope>NUCLEOTIDE SEQUENCE [LARGE SCALE GENOMIC DNA]</scope>
</reference>
<dbReference type="PANTHER" id="PTHR13060:SF0">
    <property type="entry name" value="PROTEIN ECDYSONELESS HOMOLOG"/>
    <property type="match status" value="1"/>
</dbReference>
<dbReference type="AlphaFoldDB" id="A0A0P1BKB3"/>
<sequence length="1033" mass="114174">MSRSSSLPSTSSQLLSLASTASAEQAAELRGFIYPPHSFSPSQLQHLLALLRADLQLFLRQICYKAEEQEQEQEECCEYIWNREEPRLDIVGECCVRIVLSGHGVSVEDEWLVVHLLRRWTEDAHSRSLLSSFPHPHPHPHHTSSHADAGLAARVEDEDGELVCIEGAQALPHWVDPANASRRCWLYSGHVHLIPPHLASGHPLRSSDDDDDDDDECAFEMPAMQTSPIQAAGPLDTNTALDILRAPSNHKETLHQGLTRAIGTRMPSYPSPVWARQTQHCTLVYAPSTVASVLNKDANLMGRVARAFLAREGPADARVAIAMKVFGPATVRADAHQDQQHAAQRKEGLVLVRVRMTKHLYALLTAARYYPPKIWGECARGAVQSLWEARTGQVASRGHSESGVGEREARRRDLGIKLSTGLELLYEAAMRRGPMTRRMFDDPSHSSICQTQEYQRFLNSLTALGYFGQEISGSQRWGDLEKEAVRLWRQALSARRDAGSEEGIDGRETDEIVPLVRSVLDHPLSHAVSFIDDSLSESVLSTLEDDEAFLLDSEEQQDGQVDAKESEREAEEELADEQLKAFAKRLEEFVGAEGEMDGAIFEDEMEEDDEEEEERDEKGITLSEARRRVREMSMQERQRAVLNNLPLADLEGWGGAGRSEASTTSKGTGKQRAEAQMSETVLGSQSSSDETATAAMRIDAVSRDVPAPPSNSVPPLSSVHYDGASDSDSDSDRESESESTRQSTKNMGSTQERAHLASVLDLTPDEEVLVEAQEVWGHEGPNEEEDLNGFLQFAKKELGLRDEEYEEILNERRRAARFVPERMGLEANERAQRLKTSKASTISTQQSTGLQAQSAREKQGEKKMPLDGFESLMRSLDAELEKHLSRKKQADQRGDVDVDMDMDDAEPVRRPAPMRMPGSSGSSSSRGASDIYADADAHDDESDEEETLSLQDQELLDKLLGRLETFGPASNLLDRRAEGQAGPTATATATTLDDAQRARMLQEMMSSLEAQGAAAGPVGNLARRLGATLPRGR</sequence>
<dbReference type="Proteomes" id="UP000054845">
    <property type="component" value="Unassembled WGS sequence"/>
</dbReference>
<feature type="compositionally biased region" description="Polar residues" evidence="1">
    <location>
        <begin position="740"/>
        <end position="751"/>
    </location>
</feature>
<feature type="region of interest" description="Disordered" evidence="1">
    <location>
        <begin position="593"/>
        <end position="764"/>
    </location>
</feature>
<evidence type="ECO:0000313" key="2">
    <source>
        <dbReference type="EMBL" id="CEH16681.1"/>
    </source>
</evidence>
<feature type="region of interest" description="Disordered" evidence="1">
    <location>
        <begin position="552"/>
        <end position="574"/>
    </location>
</feature>
<feature type="region of interest" description="Disordered" evidence="1">
    <location>
        <begin position="827"/>
        <end position="952"/>
    </location>
</feature>
<name>A0A0P1BKB3_9BASI</name>
<organism evidence="2 3">
    <name type="scientific">Ceraceosorus bombacis</name>
    <dbReference type="NCBI Taxonomy" id="401625"/>
    <lineage>
        <taxon>Eukaryota</taxon>
        <taxon>Fungi</taxon>
        <taxon>Dikarya</taxon>
        <taxon>Basidiomycota</taxon>
        <taxon>Ustilaginomycotina</taxon>
        <taxon>Exobasidiomycetes</taxon>
        <taxon>Ceraceosorales</taxon>
        <taxon>Ceraceosoraceae</taxon>
        <taxon>Ceraceosorus</taxon>
    </lineage>
</organism>
<protein>
    <submittedName>
        <fullName evidence="2">MADS box transcription factor</fullName>
    </submittedName>
</protein>
<feature type="compositionally biased region" description="Polar residues" evidence="1">
    <location>
        <begin position="837"/>
        <end position="854"/>
    </location>
</feature>
<dbReference type="STRING" id="401625.A0A0P1BKB3"/>
<dbReference type="InterPro" id="IPR010770">
    <property type="entry name" value="Ecd"/>
</dbReference>
<feature type="region of interest" description="Disordered" evidence="1">
    <location>
        <begin position="970"/>
        <end position="991"/>
    </location>
</feature>
<dbReference type="EMBL" id="CCYA01000318">
    <property type="protein sequence ID" value="CEH16681.1"/>
    <property type="molecule type" value="Genomic_DNA"/>
</dbReference>
<evidence type="ECO:0000313" key="3">
    <source>
        <dbReference type="Proteomes" id="UP000054845"/>
    </source>
</evidence>
<feature type="compositionally biased region" description="Acidic residues" evidence="1">
    <location>
        <begin position="594"/>
        <end position="615"/>
    </location>
</feature>
<accession>A0A0P1BKB3</accession>
<keyword evidence="3" id="KW-1185">Reference proteome</keyword>
<feature type="compositionally biased region" description="Basic and acidic residues" evidence="1">
    <location>
        <begin position="730"/>
        <end position="739"/>
    </location>
</feature>
<dbReference type="GO" id="GO:0005634">
    <property type="term" value="C:nucleus"/>
    <property type="evidence" value="ECO:0007669"/>
    <property type="project" value="TreeGrafter"/>
</dbReference>
<feature type="compositionally biased region" description="Basic and acidic residues" evidence="1">
    <location>
        <begin position="855"/>
        <end position="865"/>
    </location>
</feature>
<feature type="compositionally biased region" description="Low complexity" evidence="1">
    <location>
        <begin position="911"/>
        <end position="929"/>
    </location>
</feature>
<dbReference type="PANTHER" id="PTHR13060">
    <property type="entry name" value="SGT1 PROTEIN HSGT1 SUPPRESSOR OF GCR2"/>
    <property type="match status" value="1"/>
</dbReference>
<feature type="compositionally biased region" description="Basic and acidic residues" evidence="1">
    <location>
        <begin position="616"/>
        <end position="639"/>
    </location>
</feature>
<evidence type="ECO:0000256" key="1">
    <source>
        <dbReference type="SAM" id="MobiDB-lite"/>
    </source>
</evidence>
<dbReference type="OrthoDB" id="27237at2759"/>
<feature type="compositionally biased region" description="Basic and acidic residues" evidence="1">
    <location>
        <begin position="876"/>
        <end position="896"/>
    </location>
</feature>
<dbReference type="Pfam" id="PF07093">
    <property type="entry name" value="SGT1"/>
    <property type="match status" value="3"/>
</dbReference>
<proteinExistence type="predicted"/>
<feature type="compositionally biased region" description="Acidic residues" evidence="1">
    <location>
        <begin position="937"/>
        <end position="947"/>
    </location>
</feature>